<sequence>MPRAALVMKGGGRALRAAASTHQRIKPTPRAAEGSERVAGREEGSGEARFACKPNSTTPSAAHNEPGEARQRRGDPLDPHKVKRRLTKERRDGGRVYGCMGEMNGRNMFSRAEYEAKVRCTTRRVRIKFLLWVGQKVNLLARRNTREPPSPDAIGRETKFWSRWLTRNVRDTSEEACRGLRHRKEAVCSVLRGRASMTEYGGARKMVTANVFESRIQVPRYFEITQSQSSARGKEPRLGKVHCWRPRRCGSTGKKKLRMILRRVRYGWNAPARENPGPKAETNVRRVQDAEYERSRDEFRHLPSE</sequence>
<dbReference type="AlphaFoldDB" id="A0AAD7KBH7"/>
<evidence type="ECO:0000313" key="3">
    <source>
        <dbReference type="Proteomes" id="UP001215598"/>
    </source>
</evidence>
<comment type="caution">
    <text evidence="2">The sequence shown here is derived from an EMBL/GenBank/DDBJ whole genome shotgun (WGS) entry which is preliminary data.</text>
</comment>
<organism evidence="2 3">
    <name type="scientific">Mycena metata</name>
    <dbReference type="NCBI Taxonomy" id="1033252"/>
    <lineage>
        <taxon>Eukaryota</taxon>
        <taxon>Fungi</taxon>
        <taxon>Dikarya</taxon>
        <taxon>Basidiomycota</taxon>
        <taxon>Agaricomycotina</taxon>
        <taxon>Agaricomycetes</taxon>
        <taxon>Agaricomycetidae</taxon>
        <taxon>Agaricales</taxon>
        <taxon>Marasmiineae</taxon>
        <taxon>Mycenaceae</taxon>
        <taxon>Mycena</taxon>
    </lineage>
</organism>
<accession>A0AAD7KBH7</accession>
<feature type="compositionally biased region" description="Basic and acidic residues" evidence="1">
    <location>
        <begin position="282"/>
        <end position="305"/>
    </location>
</feature>
<name>A0AAD7KBH7_9AGAR</name>
<dbReference type="EMBL" id="JARKIB010000005">
    <property type="protein sequence ID" value="KAJ7779681.1"/>
    <property type="molecule type" value="Genomic_DNA"/>
</dbReference>
<proteinExistence type="predicted"/>
<evidence type="ECO:0000256" key="1">
    <source>
        <dbReference type="SAM" id="MobiDB-lite"/>
    </source>
</evidence>
<feature type="region of interest" description="Disordered" evidence="1">
    <location>
        <begin position="270"/>
        <end position="305"/>
    </location>
</feature>
<protein>
    <submittedName>
        <fullName evidence="2">Uncharacterized protein</fullName>
    </submittedName>
</protein>
<reference evidence="2" key="1">
    <citation type="submission" date="2023-03" db="EMBL/GenBank/DDBJ databases">
        <title>Massive genome expansion in bonnet fungi (Mycena s.s.) driven by repeated elements and novel gene families across ecological guilds.</title>
        <authorList>
            <consortium name="Lawrence Berkeley National Laboratory"/>
            <person name="Harder C.B."/>
            <person name="Miyauchi S."/>
            <person name="Viragh M."/>
            <person name="Kuo A."/>
            <person name="Thoen E."/>
            <person name="Andreopoulos B."/>
            <person name="Lu D."/>
            <person name="Skrede I."/>
            <person name="Drula E."/>
            <person name="Henrissat B."/>
            <person name="Morin E."/>
            <person name="Kohler A."/>
            <person name="Barry K."/>
            <person name="LaButti K."/>
            <person name="Morin E."/>
            <person name="Salamov A."/>
            <person name="Lipzen A."/>
            <person name="Mereny Z."/>
            <person name="Hegedus B."/>
            <person name="Baldrian P."/>
            <person name="Stursova M."/>
            <person name="Weitz H."/>
            <person name="Taylor A."/>
            <person name="Grigoriev I.V."/>
            <person name="Nagy L.G."/>
            <person name="Martin F."/>
            <person name="Kauserud H."/>
        </authorList>
    </citation>
    <scope>NUCLEOTIDE SEQUENCE</scope>
    <source>
        <strain evidence="2">CBHHK182m</strain>
    </source>
</reference>
<dbReference type="Proteomes" id="UP001215598">
    <property type="component" value="Unassembled WGS sequence"/>
</dbReference>
<evidence type="ECO:0000313" key="2">
    <source>
        <dbReference type="EMBL" id="KAJ7779681.1"/>
    </source>
</evidence>
<feature type="region of interest" description="Disordered" evidence="1">
    <location>
        <begin position="1"/>
        <end position="90"/>
    </location>
</feature>
<gene>
    <name evidence="2" type="ORF">B0H16DRAFT_1448131</name>
</gene>
<keyword evidence="3" id="KW-1185">Reference proteome</keyword>
<feature type="compositionally biased region" description="Basic and acidic residues" evidence="1">
    <location>
        <begin position="65"/>
        <end position="80"/>
    </location>
</feature>
<feature type="compositionally biased region" description="Basic and acidic residues" evidence="1">
    <location>
        <begin position="33"/>
        <end position="46"/>
    </location>
</feature>